<dbReference type="InterPro" id="IPR017475">
    <property type="entry name" value="EPS_sugar_tfrase"/>
</dbReference>
<dbReference type="PANTHER" id="PTHR30576:SF10">
    <property type="entry name" value="SLL5057 PROTEIN"/>
    <property type="match status" value="1"/>
</dbReference>
<dbReference type="Pfam" id="PF13727">
    <property type="entry name" value="CoA_binding_3"/>
    <property type="match status" value="1"/>
</dbReference>
<dbReference type="InterPro" id="IPR003362">
    <property type="entry name" value="Bact_transf"/>
</dbReference>
<gene>
    <name evidence="9" type="primary">wcaJ_2</name>
    <name evidence="9" type="ORF">ERS852417_01274</name>
</gene>
<keyword evidence="5 7" id="KW-1133">Transmembrane helix</keyword>
<name>A0A174B2L6_9FIRM</name>
<comment type="subcellular location">
    <subcellularLocation>
        <location evidence="1">Membrane</location>
        <topology evidence="1">Multi-pass membrane protein</topology>
    </subcellularLocation>
</comment>
<reference evidence="9 10" key="1">
    <citation type="submission" date="2015-09" db="EMBL/GenBank/DDBJ databases">
        <authorList>
            <consortium name="Pathogen Informatics"/>
        </authorList>
    </citation>
    <scope>NUCLEOTIDE SEQUENCE [LARGE SCALE GENOMIC DNA]</scope>
    <source>
        <strain evidence="9 10">2789STDY5608860</strain>
    </source>
</reference>
<feature type="transmembrane region" description="Helical" evidence="7">
    <location>
        <begin position="284"/>
        <end position="305"/>
    </location>
</feature>
<evidence type="ECO:0000313" key="10">
    <source>
        <dbReference type="Proteomes" id="UP000095384"/>
    </source>
</evidence>
<evidence type="ECO:0000256" key="6">
    <source>
        <dbReference type="ARBA" id="ARBA00023136"/>
    </source>
</evidence>
<evidence type="ECO:0000259" key="8">
    <source>
        <dbReference type="Pfam" id="PF02397"/>
    </source>
</evidence>
<proteinExistence type="inferred from homology"/>
<evidence type="ECO:0000256" key="4">
    <source>
        <dbReference type="ARBA" id="ARBA00022692"/>
    </source>
</evidence>
<sequence length="481" mass="55687">MYRKKNSEWLKHLDFELLDIICMEIAFMLAYVLRHVGHEYYFPRMYMRLCIVLGVIDIAVLFFTNNYKGIIQRNKWQEIIATAKHITIVQVLLLIYEYMTQEAYLLSRTVFLVSWGCAIVLCFFSRCAWKKVIRRRVMAEKNQSSMLLITTEDRIVELTAKLRHKDYRDYKISAIYIERELADAKDNIIETDIPIIYGKNSLLEYVRQNVVDDVFIDVCNSKEQLTELSDIFLQMGIVVHIGMGYLPDNLPNAFIEKMGEADAITASINTATGWQLSIKRITDIIGAIVGLMITAIAFIFVAPAIKIASPGPVFFKQKRVGKNGRVFYIYKFRSMYMDAEERKKDLMKKNEMQGLMFKMENDPRIIGSEKGPGKGIGNFIRETSIDELPQFWNILKGDMSLIGTRPPTVNEYEQYDLHHKIRLSMKPGLTGMWQVSGRSDITDFEEVVRLDTEYIENWSIGMDIRILFKTIQVVLGKKGSK</sequence>
<dbReference type="PANTHER" id="PTHR30576">
    <property type="entry name" value="COLANIC BIOSYNTHESIS UDP-GLUCOSE LIPID CARRIER TRANSFERASE"/>
    <property type="match status" value="1"/>
</dbReference>
<evidence type="ECO:0000256" key="2">
    <source>
        <dbReference type="ARBA" id="ARBA00006464"/>
    </source>
</evidence>
<accession>A0A174B2L6</accession>
<dbReference type="NCBIfam" id="TIGR03025">
    <property type="entry name" value="EPS_sugtrans"/>
    <property type="match status" value="1"/>
</dbReference>
<feature type="transmembrane region" description="Helical" evidence="7">
    <location>
        <begin position="105"/>
        <end position="129"/>
    </location>
</feature>
<evidence type="ECO:0000256" key="1">
    <source>
        <dbReference type="ARBA" id="ARBA00004141"/>
    </source>
</evidence>
<dbReference type="GO" id="GO:0016020">
    <property type="term" value="C:membrane"/>
    <property type="evidence" value="ECO:0007669"/>
    <property type="project" value="UniProtKB-SubCell"/>
</dbReference>
<evidence type="ECO:0000256" key="3">
    <source>
        <dbReference type="ARBA" id="ARBA00022679"/>
    </source>
</evidence>
<dbReference type="Proteomes" id="UP000095384">
    <property type="component" value="Unassembled WGS sequence"/>
</dbReference>
<protein>
    <submittedName>
        <fullName evidence="9">Putative colanic biosynthesis UDP-glucose lipid carrier transferase</fullName>
    </submittedName>
</protein>
<dbReference type="Pfam" id="PF02397">
    <property type="entry name" value="Bac_transf"/>
    <property type="match status" value="1"/>
</dbReference>
<dbReference type="AlphaFoldDB" id="A0A174B2L6"/>
<keyword evidence="6 7" id="KW-0472">Membrane</keyword>
<keyword evidence="3 9" id="KW-0808">Transferase</keyword>
<evidence type="ECO:0000256" key="5">
    <source>
        <dbReference type="ARBA" id="ARBA00022989"/>
    </source>
</evidence>
<evidence type="ECO:0000256" key="7">
    <source>
        <dbReference type="SAM" id="Phobius"/>
    </source>
</evidence>
<evidence type="ECO:0000313" key="9">
    <source>
        <dbReference type="EMBL" id="CUN94010.1"/>
    </source>
</evidence>
<feature type="transmembrane region" description="Helical" evidence="7">
    <location>
        <begin position="12"/>
        <end position="33"/>
    </location>
</feature>
<organism evidence="9 10">
    <name type="scientific">Agathobacter rectalis</name>
    <dbReference type="NCBI Taxonomy" id="39491"/>
    <lineage>
        <taxon>Bacteria</taxon>
        <taxon>Bacillati</taxon>
        <taxon>Bacillota</taxon>
        <taxon>Clostridia</taxon>
        <taxon>Lachnospirales</taxon>
        <taxon>Lachnospiraceae</taxon>
        <taxon>Agathobacter</taxon>
    </lineage>
</organism>
<feature type="domain" description="Bacterial sugar transferase" evidence="8">
    <location>
        <begin position="279"/>
        <end position="475"/>
    </location>
</feature>
<dbReference type="EMBL" id="CYYW01000007">
    <property type="protein sequence ID" value="CUN94010.1"/>
    <property type="molecule type" value="Genomic_DNA"/>
</dbReference>
<dbReference type="GO" id="GO:0016780">
    <property type="term" value="F:phosphotransferase activity, for other substituted phosphate groups"/>
    <property type="evidence" value="ECO:0007669"/>
    <property type="project" value="TreeGrafter"/>
</dbReference>
<comment type="similarity">
    <text evidence="2">Belongs to the bacterial sugar transferase family.</text>
</comment>
<feature type="transmembrane region" description="Helical" evidence="7">
    <location>
        <begin position="45"/>
        <end position="67"/>
    </location>
</feature>
<dbReference type="RefSeq" id="WP_055223908.1">
    <property type="nucleotide sequence ID" value="NZ_CYYW01000007.1"/>
</dbReference>
<keyword evidence="4 7" id="KW-0812">Transmembrane</keyword>
<feature type="transmembrane region" description="Helical" evidence="7">
    <location>
        <begin position="79"/>
        <end position="99"/>
    </location>
</feature>